<proteinExistence type="predicted"/>
<gene>
    <name evidence="1" type="ORF">KUF71_011172</name>
</gene>
<keyword evidence="2" id="KW-1185">Reference proteome</keyword>
<feature type="non-terminal residue" evidence="1">
    <location>
        <position position="1"/>
    </location>
</feature>
<dbReference type="EMBL" id="JAHWGI010001057">
    <property type="protein sequence ID" value="KAK3921996.1"/>
    <property type="molecule type" value="Genomic_DNA"/>
</dbReference>
<accession>A0AAE1LIZ8</accession>
<reference evidence="1" key="1">
    <citation type="submission" date="2021-07" db="EMBL/GenBank/DDBJ databases">
        <authorList>
            <person name="Catto M.A."/>
            <person name="Jacobson A."/>
            <person name="Kennedy G."/>
            <person name="Labadie P."/>
            <person name="Hunt B.G."/>
            <person name="Srinivasan R."/>
        </authorList>
    </citation>
    <scope>NUCLEOTIDE SEQUENCE</scope>
    <source>
        <strain evidence="1">PL_HMW_Pooled</strain>
        <tissue evidence="1">Head</tissue>
    </source>
</reference>
<name>A0AAE1LIZ8_9NEOP</name>
<comment type="caution">
    <text evidence="1">The sequence shown here is derived from an EMBL/GenBank/DDBJ whole genome shotgun (WGS) entry which is preliminary data.</text>
</comment>
<evidence type="ECO:0000313" key="1">
    <source>
        <dbReference type="EMBL" id="KAK3921996.1"/>
    </source>
</evidence>
<organism evidence="1 2">
    <name type="scientific">Frankliniella fusca</name>
    <dbReference type="NCBI Taxonomy" id="407009"/>
    <lineage>
        <taxon>Eukaryota</taxon>
        <taxon>Metazoa</taxon>
        <taxon>Ecdysozoa</taxon>
        <taxon>Arthropoda</taxon>
        <taxon>Hexapoda</taxon>
        <taxon>Insecta</taxon>
        <taxon>Pterygota</taxon>
        <taxon>Neoptera</taxon>
        <taxon>Paraneoptera</taxon>
        <taxon>Thysanoptera</taxon>
        <taxon>Terebrantia</taxon>
        <taxon>Thripoidea</taxon>
        <taxon>Thripidae</taxon>
        <taxon>Frankliniella</taxon>
    </lineage>
</organism>
<evidence type="ECO:0000313" key="2">
    <source>
        <dbReference type="Proteomes" id="UP001219518"/>
    </source>
</evidence>
<protein>
    <submittedName>
        <fullName evidence="1">Alcohol dehydrogenase 1</fullName>
    </submittedName>
</protein>
<reference evidence="1" key="2">
    <citation type="journal article" date="2023" name="BMC Genomics">
        <title>Pest status, molecular evolution, and epigenetic factors derived from the genome assembly of Frankliniella fusca, a thysanopteran phytovirus vector.</title>
        <authorList>
            <person name="Catto M.A."/>
            <person name="Labadie P.E."/>
            <person name="Jacobson A.L."/>
            <person name="Kennedy G.G."/>
            <person name="Srinivasan R."/>
            <person name="Hunt B.G."/>
        </authorList>
    </citation>
    <scope>NUCLEOTIDE SEQUENCE</scope>
    <source>
        <strain evidence="1">PL_HMW_Pooled</strain>
    </source>
</reference>
<dbReference type="AlphaFoldDB" id="A0AAE1LIZ8"/>
<sequence>SAGPDTFEVGSPLTLILHRESERQLSVRLEAQGAQGDAGDTQLDLQLPLEPDHDRLDVVSAVGSTRLLSAVAAAGRDSCCGDEQTDELFHNPLCARCRALPGAGVAVDGHLMAVDERVRVLFRASSASGWLALGLCDETACSAVRLTGLHPPAYTTRITRGTSVGDTEQGELLDEARPPGVAATPFVPGRNYTLWAHRVSGAALDVWVDGDPGAKVSLPLGPDRTVFKVDSNAGSTFLDTRGAADGWPLGLGEQLWISLDADAPLGRLYLGLCGDASCSVVRVRGVDDGRMGYSTAVIDTNSVSGRGDDLAEQTGPTGFTAGRRHVFVVRRAEHALEAWLEDDPDNKAAVRLAPGDTRFKVTSTAGTTTFVRGTLINQVSNPSTL</sequence>
<dbReference type="Proteomes" id="UP001219518">
    <property type="component" value="Unassembled WGS sequence"/>
</dbReference>